<keyword evidence="8 19" id="KW-0489">Methyltransferase</keyword>
<keyword evidence="13 19" id="KW-0479">Metal-binding</keyword>
<dbReference type="Gene3D" id="3.20.20.20">
    <property type="entry name" value="Dihydropteroate synthase-like"/>
    <property type="match status" value="1"/>
</dbReference>
<feature type="binding site" evidence="19">
    <location>
        <position position="205"/>
    </location>
    <ligand>
        <name>Zn(2+)</name>
        <dbReference type="ChEBI" id="CHEBI:29105"/>
    </ligand>
</feature>
<evidence type="ECO:0000256" key="14">
    <source>
        <dbReference type="ARBA" id="ARBA00022833"/>
    </source>
</evidence>
<feature type="domain" description="B12-binding N-terminal" evidence="23">
    <location>
        <begin position="576"/>
        <end position="669"/>
    </location>
</feature>
<evidence type="ECO:0000259" key="20">
    <source>
        <dbReference type="PROSITE" id="PS50970"/>
    </source>
</evidence>
<feature type="domain" description="B12-binding" evidence="22">
    <location>
        <begin position="671"/>
        <end position="792"/>
    </location>
</feature>
<dbReference type="InterPro" id="IPR050554">
    <property type="entry name" value="Met_Synthase/Corrinoid"/>
</dbReference>
<dbReference type="InterPro" id="IPR003759">
    <property type="entry name" value="Cbl-bd_cap"/>
</dbReference>
<dbReference type="InterPro" id="IPR017215">
    <property type="entry name" value="MetH_bac"/>
</dbReference>
<dbReference type="Pfam" id="PF02310">
    <property type="entry name" value="B12-binding"/>
    <property type="match status" value="1"/>
</dbReference>
<keyword evidence="15" id="KW-0486">Methionine biosynthesis</keyword>
<dbReference type="InterPro" id="IPR003726">
    <property type="entry name" value="HCY_dom"/>
</dbReference>
<feature type="binding site" evidence="19">
    <location>
        <position position="271"/>
    </location>
    <ligand>
        <name>Zn(2+)</name>
        <dbReference type="ChEBI" id="CHEBI:29105"/>
    </ligand>
</feature>
<evidence type="ECO:0000256" key="1">
    <source>
        <dbReference type="ARBA" id="ARBA00001700"/>
    </source>
</evidence>
<dbReference type="Gene3D" id="3.20.20.330">
    <property type="entry name" value="Homocysteine-binding-like domain"/>
    <property type="match status" value="1"/>
</dbReference>
<accession>A0ABT4CNN0</accession>
<comment type="function">
    <text evidence="17">Catalyzes the transfer of a methyl group from methyl-cobalamin to homocysteine, yielding enzyme-bound cob(I)alamin and methionine. Subsequently, remethylates the cofactor using methyltetrahydrofolate.</text>
</comment>
<dbReference type="EC" id="2.1.1.13" evidence="6"/>
<comment type="similarity">
    <text evidence="5">Belongs to the vitamin-B12 dependent methionine synthase family.</text>
</comment>
<evidence type="ECO:0000256" key="8">
    <source>
        <dbReference type="ARBA" id="ARBA00022603"/>
    </source>
</evidence>
<dbReference type="PROSITE" id="PS51337">
    <property type="entry name" value="B12_BINDING_NTER"/>
    <property type="match status" value="1"/>
</dbReference>
<evidence type="ECO:0000256" key="5">
    <source>
        <dbReference type="ARBA" id="ARBA00010398"/>
    </source>
</evidence>
<dbReference type="SMART" id="SM01018">
    <property type="entry name" value="B12-binding_2"/>
    <property type="match status" value="1"/>
</dbReference>
<keyword evidence="12" id="KW-0949">S-adenosyl-L-methionine</keyword>
<evidence type="ECO:0000256" key="18">
    <source>
        <dbReference type="ARBA" id="ARBA00031040"/>
    </source>
</evidence>
<evidence type="ECO:0000256" key="6">
    <source>
        <dbReference type="ARBA" id="ARBA00012032"/>
    </source>
</evidence>
<dbReference type="SUPFAM" id="SSF82282">
    <property type="entry name" value="Homocysteine S-methyltransferase"/>
    <property type="match status" value="1"/>
</dbReference>
<keyword evidence="16" id="KW-0170">Cobalt</keyword>
<dbReference type="NCBIfam" id="NF005719">
    <property type="entry name" value="PRK07535.1"/>
    <property type="match status" value="1"/>
</dbReference>
<evidence type="ECO:0000256" key="17">
    <source>
        <dbReference type="ARBA" id="ARBA00025552"/>
    </source>
</evidence>
<protein>
    <recommendedName>
        <fullName evidence="7">Methionine synthase</fullName>
        <ecNumber evidence="6">2.1.1.13</ecNumber>
    </recommendedName>
    <alternativeName>
        <fullName evidence="18">5-methyltetrahydrofolate--homocysteine methyltransferase</fullName>
    </alternativeName>
</protein>
<dbReference type="InterPro" id="IPR036594">
    <property type="entry name" value="Meth_synthase_dom"/>
</dbReference>
<evidence type="ECO:0000313" key="24">
    <source>
        <dbReference type="EMBL" id="MCY6369599.1"/>
    </source>
</evidence>
<dbReference type="PANTHER" id="PTHR45833">
    <property type="entry name" value="METHIONINE SYNTHASE"/>
    <property type="match status" value="1"/>
</dbReference>
<dbReference type="RefSeq" id="WP_268047974.1">
    <property type="nucleotide sequence ID" value="NZ_JAPQES010000001.1"/>
</dbReference>
<dbReference type="Pfam" id="PF02607">
    <property type="entry name" value="B12-binding_2"/>
    <property type="match status" value="1"/>
</dbReference>
<dbReference type="Pfam" id="PF00809">
    <property type="entry name" value="Pterin_bind"/>
    <property type="match status" value="1"/>
</dbReference>
<gene>
    <name evidence="24" type="ORF">OXH55_02915</name>
</gene>
<feature type="domain" description="Pterin-binding" evidence="21">
    <location>
        <begin position="314"/>
        <end position="558"/>
    </location>
</feature>
<dbReference type="PROSITE" id="PS50970">
    <property type="entry name" value="HCY"/>
    <property type="match status" value="1"/>
</dbReference>
<dbReference type="Pfam" id="PF02574">
    <property type="entry name" value="S-methyl_trans"/>
    <property type="match status" value="1"/>
</dbReference>
<evidence type="ECO:0000256" key="16">
    <source>
        <dbReference type="ARBA" id="ARBA00023285"/>
    </source>
</evidence>
<dbReference type="CDD" id="cd02070">
    <property type="entry name" value="corrinoid_protein_B12-BD"/>
    <property type="match status" value="1"/>
</dbReference>
<dbReference type="InterPro" id="IPR000489">
    <property type="entry name" value="Pterin-binding_dom"/>
</dbReference>
<name>A0ABT4CNN0_9CLOT</name>
<evidence type="ECO:0000256" key="13">
    <source>
        <dbReference type="ARBA" id="ARBA00022723"/>
    </source>
</evidence>
<comment type="pathway">
    <text evidence="4">Amino-acid biosynthesis; L-methionine biosynthesis via de novo pathway; L-methionine from L-homocysteine (MetH route): step 1/1.</text>
</comment>
<keyword evidence="14 19" id="KW-0862">Zinc</keyword>
<dbReference type="Gene3D" id="3.40.50.280">
    <property type="entry name" value="Cobalamin-binding domain"/>
    <property type="match status" value="1"/>
</dbReference>
<keyword evidence="10" id="KW-0846">Cobalamin</keyword>
<evidence type="ECO:0000256" key="4">
    <source>
        <dbReference type="ARBA" id="ARBA00005178"/>
    </source>
</evidence>
<evidence type="ECO:0000259" key="23">
    <source>
        <dbReference type="PROSITE" id="PS51337"/>
    </source>
</evidence>
<dbReference type="PANTHER" id="PTHR45833:SF1">
    <property type="entry name" value="METHIONINE SYNTHASE"/>
    <property type="match status" value="1"/>
</dbReference>
<keyword evidence="11 19" id="KW-0808">Transferase</keyword>
<comment type="cofactor">
    <cofactor evidence="2 19">
        <name>Zn(2+)</name>
        <dbReference type="ChEBI" id="CHEBI:29105"/>
    </cofactor>
</comment>
<dbReference type="PIRSF" id="PIRSF037472">
    <property type="entry name" value="DHPS_mtfrase"/>
    <property type="match status" value="1"/>
</dbReference>
<evidence type="ECO:0000256" key="15">
    <source>
        <dbReference type="ARBA" id="ARBA00023167"/>
    </source>
</evidence>
<keyword evidence="9" id="KW-0028">Amino-acid biosynthesis</keyword>
<comment type="catalytic activity">
    <reaction evidence="1">
        <text>(6S)-5-methyl-5,6,7,8-tetrahydrofolate + L-homocysteine = (6S)-5,6,7,8-tetrahydrofolate + L-methionine</text>
        <dbReference type="Rhea" id="RHEA:11172"/>
        <dbReference type="ChEBI" id="CHEBI:18608"/>
        <dbReference type="ChEBI" id="CHEBI:57453"/>
        <dbReference type="ChEBI" id="CHEBI:57844"/>
        <dbReference type="ChEBI" id="CHEBI:58199"/>
        <dbReference type="EC" id="2.1.1.13"/>
    </reaction>
</comment>
<reference evidence="24" key="1">
    <citation type="submission" date="2022-12" db="EMBL/GenBank/DDBJ databases">
        <authorList>
            <person name="Wang J."/>
        </authorList>
    </citation>
    <scope>NUCLEOTIDE SEQUENCE</scope>
    <source>
        <strain evidence="24">HY-42-06</strain>
    </source>
</reference>
<evidence type="ECO:0000313" key="25">
    <source>
        <dbReference type="Proteomes" id="UP001079657"/>
    </source>
</evidence>
<evidence type="ECO:0000259" key="21">
    <source>
        <dbReference type="PROSITE" id="PS50972"/>
    </source>
</evidence>
<evidence type="ECO:0000256" key="9">
    <source>
        <dbReference type="ARBA" id="ARBA00022605"/>
    </source>
</evidence>
<dbReference type="SUPFAM" id="SSF52242">
    <property type="entry name" value="Cobalamin (vitamin B12)-binding domain"/>
    <property type="match status" value="1"/>
</dbReference>
<evidence type="ECO:0000256" key="10">
    <source>
        <dbReference type="ARBA" id="ARBA00022628"/>
    </source>
</evidence>
<evidence type="ECO:0000256" key="2">
    <source>
        <dbReference type="ARBA" id="ARBA00001947"/>
    </source>
</evidence>
<dbReference type="InterPro" id="IPR011005">
    <property type="entry name" value="Dihydropteroate_synth-like_sf"/>
</dbReference>
<evidence type="ECO:0000256" key="11">
    <source>
        <dbReference type="ARBA" id="ARBA00022679"/>
    </source>
</evidence>
<organism evidence="24 25">
    <name type="scientific">Clostridium ganghwense</name>
    <dbReference type="NCBI Taxonomy" id="312089"/>
    <lineage>
        <taxon>Bacteria</taxon>
        <taxon>Bacillati</taxon>
        <taxon>Bacillota</taxon>
        <taxon>Clostridia</taxon>
        <taxon>Eubacteriales</taxon>
        <taxon>Clostridiaceae</taxon>
        <taxon>Clostridium</taxon>
    </lineage>
</organism>
<proteinExistence type="inferred from homology"/>
<sequence>MEIKDILKKKFIFFDGAMGTMLQKKGLKAGEIPEIYNILHPEIIRDIHKKYIEAGVDILTTNTFGANELKLKDTGYSGEEVISKAVHIAKEAKGDRKGKYVALDIGPIGQLLEPSGTLKFERAYEIFKKQVKAGVEAGCDLILIETISDLYEAKAAVVAAKENCNLPVFCTMTFGEDGRTFTGTDPLTMVMVLQGLGVDALGVNCSLGPKEIIPIVEKIIEYSSVPVMVQPNAGLPRVEEGETIYDIKPEEFAQYIKNMAEKGGSIFGGCCGTNDEFIKQLIIKLKELKPLGIKQKSITAACSASKTVILGQGVKVIGERINPTGKKKFKEALRNNNIDYILTEGINQQELGADMLDVNVGLPEIDEEVVMKEVIKEIQSIINLPLQIDSASAKVIETAARIYNGKPIINSVNGKQKVMEEIFPIVKKYGACVVGLTLDESGIPAKAEDRVKIAEKIIKTAKEYGIGKEDILIDCLVLTVSAQQREVMETIKAVRIVKEKFGVKTLLGVSNVSFGLPNRALLNKTFLAMALSEGLDAPIVNPNNQDVMDTINAFKVLANEDKEAKDYVKTYSDVNVKKEVSQKSSNKSLKEIIVRGIKEEAVAKTKELLNIKDSMEIVDEYLISALDIVGKKYEKGEIFLPQLIQSAETVQRAFEIIKDKIFKENKETISKGKIILATVKGDIHDIGKNIVKVILQNYGFEIIDLGKDVSAEDIVQTAKQENIKLVGLSALMTTTVKSMEETIKALRQNDVECEVFVGGAVLNQEYADMINADYYAKDAQEAVRIARKVFQG</sequence>
<keyword evidence="25" id="KW-1185">Reference proteome</keyword>
<evidence type="ECO:0000259" key="22">
    <source>
        <dbReference type="PROSITE" id="PS51332"/>
    </source>
</evidence>
<dbReference type="PROSITE" id="PS51332">
    <property type="entry name" value="B12_BINDING"/>
    <property type="match status" value="1"/>
</dbReference>
<dbReference type="SUPFAM" id="SSF47644">
    <property type="entry name" value="Methionine synthase domain"/>
    <property type="match status" value="1"/>
</dbReference>
<comment type="caution">
    <text evidence="24">The sequence shown here is derived from an EMBL/GenBank/DDBJ whole genome shotgun (WGS) entry which is preliminary data.</text>
</comment>
<dbReference type="InterPro" id="IPR006158">
    <property type="entry name" value="Cobalamin-bd"/>
</dbReference>
<evidence type="ECO:0000256" key="19">
    <source>
        <dbReference type="PROSITE-ProRule" id="PRU00333"/>
    </source>
</evidence>
<feature type="binding site" evidence="19">
    <location>
        <position position="270"/>
    </location>
    <ligand>
        <name>Zn(2+)</name>
        <dbReference type="ChEBI" id="CHEBI:29105"/>
    </ligand>
</feature>
<evidence type="ECO:0000256" key="3">
    <source>
        <dbReference type="ARBA" id="ARBA00001956"/>
    </source>
</evidence>
<dbReference type="InterPro" id="IPR036589">
    <property type="entry name" value="HCY_dom_sf"/>
</dbReference>
<evidence type="ECO:0000256" key="12">
    <source>
        <dbReference type="ARBA" id="ARBA00022691"/>
    </source>
</evidence>
<feature type="domain" description="Hcy-binding" evidence="20">
    <location>
        <begin position="1"/>
        <end position="285"/>
    </location>
</feature>
<dbReference type="Gene3D" id="1.10.1240.10">
    <property type="entry name" value="Methionine synthase domain"/>
    <property type="match status" value="1"/>
</dbReference>
<dbReference type="Proteomes" id="UP001079657">
    <property type="component" value="Unassembled WGS sequence"/>
</dbReference>
<evidence type="ECO:0000256" key="7">
    <source>
        <dbReference type="ARBA" id="ARBA00013998"/>
    </source>
</evidence>
<dbReference type="SUPFAM" id="SSF51717">
    <property type="entry name" value="Dihydropteroate synthetase-like"/>
    <property type="match status" value="1"/>
</dbReference>
<comment type="cofactor">
    <cofactor evidence="3">
        <name>methylcob(III)alamin</name>
        <dbReference type="ChEBI" id="CHEBI:28115"/>
    </cofactor>
</comment>
<dbReference type="EMBL" id="JAPQES010000001">
    <property type="protein sequence ID" value="MCY6369599.1"/>
    <property type="molecule type" value="Genomic_DNA"/>
</dbReference>
<dbReference type="PROSITE" id="PS50972">
    <property type="entry name" value="PTERIN_BINDING"/>
    <property type="match status" value="1"/>
</dbReference>
<dbReference type="InterPro" id="IPR036724">
    <property type="entry name" value="Cobalamin-bd_sf"/>
</dbReference>